<dbReference type="EMBL" id="JACOGF010000001">
    <property type="protein sequence ID" value="MBC3916094.1"/>
    <property type="molecule type" value="Genomic_DNA"/>
</dbReference>
<comment type="caution">
    <text evidence="2">The sequence shown here is derived from an EMBL/GenBank/DDBJ whole genome shotgun (WGS) entry which is preliminary data.</text>
</comment>
<dbReference type="Pfam" id="PF04402">
    <property type="entry name" value="SIMPL"/>
    <property type="match status" value="1"/>
</dbReference>
<evidence type="ECO:0000313" key="2">
    <source>
        <dbReference type="EMBL" id="MBC3916094.1"/>
    </source>
</evidence>
<accession>A0ABR6ZKJ3</accession>
<evidence type="ECO:0000256" key="1">
    <source>
        <dbReference type="SAM" id="SignalP"/>
    </source>
</evidence>
<dbReference type="RefSeq" id="WP_186945335.1">
    <property type="nucleotide sequence ID" value="NZ_JACOGF010000001.1"/>
</dbReference>
<dbReference type="Gene3D" id="3.30.110.170">
    <property type="entry name" value="Protein of unknown function (DUF541), domain 1"/>
    <property type="match status" value="1"/>
</dbReference>
<keyword evidence="1" id="KW-0732">Signal</keyword>
<sequence length="240" mass="26782">MKLRHFRFFLFALISIGAKAGTLPAYPFIHVNGSATITLPADVAEMDFELTAFEAGADETLAQLNTQSNEVLEFLLSHHITATDIEAHDTRKLVSANEMQANEPRLQHHRLIRTFHIYVKNLEQWNVMTQYLLSRPYLGNFSVRFGRTDYAQIERQLTASAAENARDRAKELATGFSVKLVGPTAISEQALSRIDSELGLDGARLIKANTSAGDKPTMTDLSLPGALMYKKSVNVIFRTR</sequence>
<dbReference type="InterPro" id="IPR007497">
    <property type="entry name" value="SIMPL/DUF541"/>
</dbReference>
<protein>
    <submittedName>
        <fullName evidence="2">SIMPL domain-containing protein</fullName>
    </submittedName>
</protein>
<dbReference type="InterPro" id="IPR052022">
    <property type="entry name" value="26kDa_periplasmic_antigen"/>
</dbReference>
<name>A0ABR6ZKJ3_9BURK</name>
<feature type="signal peptide" evidence="1">
    <location>
        <begin position="1"/>
        <end position="20"/>
    </location>
</feature>
<dbReference type="PANTHER" id="PTHR34387:SF2">
    <property type="entry name" value="SLR1258 PROTEIN"/>
    <property type="match status" value="1"/>
</dbReference>
<dbReference type="Proteomes" id="UP000650424">
    <property type="component" value="Unassembled WGS sequence"/>
</dbReference>
<dbReference type="PANTHER" id="PTHR34387">
    <property type="entry name" value="SLR1258 PROTEIN"/>
    <property type="match status" value="1"/>
</dbReference>
<dbReference type="Gene3D" id="3.30.70.2970">
    <property type="entry name" value="Protein of unknown function (DUF541), domain 2"/>
    <property type="match status" value="1"/>
</dbReference>
<feature type="chain" id="PRO_5045596494" evidence="1">
    <location>
        <begin position="21"/>
        <end position="240"/>
    </location>
</feature>
<organism evidence="2 3">
    <name type="scientific">Undibacterium hunanense</name>
    <dbReference type="NCBI Taxonomy" id="2762292"/>
    <lineage>
        <taxon>Bacteria</taxon>
        <taxon>Pseudomonadati</taxon>
        <taxon>Pseudomonadota</taxon>
        <taxon>Betaproteobacteria</taxon>
        <taxon>Burkholderiales</taxon>
        <taxon>Oxalobacteraceae</taxon>
        <taxon>Undibacterium</taxon>
    </lineage>
</organism>
<proteinExistence type="predicted"/>
<reference evidence="2 3" key="1">
    <citation type="submission" date="2020-08" db="EMBL/GenBank/DDBJ databases">
        <title>Novel species isolated from subtropical streams in China.</title>
        <authorList>
            <person name="Lu H."/>
        </authorList>
    </citation>
    <scope>NUCLEOTIDE SEQUENCE [LARGE SCALE GENOMIC DNA]</scope>
    <source>
        <strain evidence="2 3">CY18W</strain>
    </source>
</reference>
<evidence type="ECO:0000313" key="3">
    <source>
        <dbReference type="Proteomes" id="UP000650424"/>
    </source>
</evidence>
<keyword evidence="3" id="KW-1185">Reference proteome</keyword>
<gene>
    <name evidence="2" type="ORF">H8L32_01225</name>
</gene>